<dbReference type="EMBL" id="PDUD01000021">
    <property type="protein sequence ID" value="PHN05563.1"/>
    <property type="molecule type" value="Genomic_DNA"/>
</dbReference>
<dbReference type="Proteomes" id="UP000223913">
    <property type="component" value="Unassembled WGS sequence"/>
</dbReference>
<evidence type="ECO:0000313" key="1">
    <source>
        <dbReference type="EMBL" id="PHN05563.1"/>
    </source>
</evidence>
<protein>
    <submittedName>
        <fullName evidence="1">Uncharacterized protein</fullName>
    </submittedName>
</protein>
<name>A0A2D0NCR8_FLAN2</name>
<proteinExistence type="predicted"/>
<keyword evidence="2" id="KW-1185">Reference proteome</keyword>
<sequence>MAGIWDYIKNIFKEAEESSPSNPAIHAMIERSEEERAAFQQWQDSLVKRRLVDWLDNQYAIYRVTPHDIDEAMDFLDTPSSKGFVIHFYKTNYNRQEVTHFFDFLKEQIKGLNYKVQISDTRTYNRKDWVETVERHYLKPRPQFEKGVKIDQRFGNITIELVLRNDRVYQLKLQATSYRDHLYEEAEEFRDLMQAILR</sequence>
<dbReference type="OrthoDB" id="1491962at2"/>
<comment type="caution">
    <text evidence="1">The sequence shown here is derived from an EMBL/GenBank/DDBJ whole genome shotgun (WGS) entry which is preliminary data.</text>
</comment>
<dbReference type="RefSeq" id="WP_099151140.1">
    <property type="nucleotide sequence ID" value="NZ_PDUD01000021.1"/>
</dbReference>
<gene>
    <name evidence="1" type="ORF">CRP01_16360</name>
</gene>
<evidence type="ECO:0000313" key="2">
    <source>
        <dbReference type="Proteomes" id="UP000223913"/>
    </source>
</evidence>
<dbReference type="AlphaFoldDB" id="A0A2D0NCR8"/>
<accession>A0A2D0NCR8</accession>
<reference evidence="1 2" key="1">
    <citation type="submission" date="2017-10" db="EMBL/GenBank/DDBJ databases">
        <title>The draft genome sequence of Lewinella nigricans NBRC 102662.</title>
        <authorList>
            <person name="Wang K."/>
        </authorList>
    </citation>
    <scope>NUCLEOTIDE SEQUENCE [LARGE SCALE GENOMIC DNA]</scope>
    <source>
        <strain evidence="1 2">NBRC 102662</strain>
    </source>
</reference>
<organism evidence="1 2">
    <name type="scientific">Flavilitoribacter nigricans (strain ATCC 23147 / DSM 23189 / NBRC 102662 / NCIMB 1420 / SS-2)</name>
    <name type="common">Lewinella nigricans</name>
    <dbReference type="NCBI Taxonomy" id="1122177"/>
    <lineage>
        <taxon>Bacteria</taxon>
        <taxon>Pseudomonadati</taxon>
        <taxon>Bacteroidota</taxon>
        <taxon>Saprospiria</taxon>
        <taxon>Saprospirales</taxon>
        <taxon>Lewinellaceae</taxon>
        <taxon>Flavilitoribacter</taxon>
    </lineage>
</organism>